<proteinExistence type="inferred from homology"/>
<evidence type="ECO:0000313" key="3">
    <source>
        <dbReference type="EMBL" id="HGK23201.1"/>
    </source>
</evidence>
<accession>A0A7C2H9E6</accession>
<protein>
    <submittedName>
        <fullName evidence="3">Sugar ABC transporter substrate-binding protein</fullName>
    </submittedName>
</protein>
<organism evidence="3">
    <name type="scientific">Dictyoglomus thermophilum</name>
    <dbReference type="NCBI Taxonomy" id="14"/>
    <lineage>
        <taxon>Bacteria</taxon>
        <taxon>Pseudomonadati</taxon>
        <taxon>Dictyoglomota</taxon>
        <taxon>Dictyoglomia</taxon>
        <taxon>Dictyoglomales</taxon>
        <taxon>Dictyoglomaceae</taxon>
        <taxon>Dictyoglomus</taxon>
    </lineage>
</organism>
<evidence type="ECO:0000256" key="2">
    <source>
        <dbReference type="ARBA" id="ARBA00008520"/>
    </source>
</evidence>
<dbReference type="InterPro" id="IPR050490">
    <property type="entry name" value="Bact_solute-bd_prot1"/>
</dbReference>
<dbReference type="PANTHER" id="PTHR43649:SF11">
    <property type="entry name" value="ABC TRANSPORTER SUBSTRATE-BINDING PROTEIN YESO-RELATED"/>
    <property type="match status" value="1"/>
</dbReference>
<dbReference type="EMBL" id="DTDV01000006">
    <property type="protein sequence ID" value="HGK23201.1"/>
    <property type="molecule type" value="Genomic_DNA"/>
</dbReference>
<dbReference type="PANTHER" id="PTHR43649">
    <property type="entry name" value="ARABINOSE-BINDING PROTEIN-RELATED"/>
    <property type="match status" value="1"/>
</dbReference>
<dbReference type="Gene3D" id="3.40.190.10">
    <property type="entry name" value="Periplasmic binding protein-like II"/>
    <property type="match status" value="2"/>
</dbReference>
<comment type="caution">
    <text evidence="3">The sequence shown here is derived from an EMBL/GenBank/DDBJ whole genome shotgun (WGS) entry which is preliminary data.</text>
</comment>
<dbReference type="AlphaFoldDB" id="A0A7C2H9E6"/>
<dbReference type="InterPro" id="IPR006059">
    <property type="entry name" value="SBP"/>
</dbReference>
<dbReference type="RefSeq" id="WP_149122744.1">
    <property type="nucleotide sequence ID" value="NZ_VTFL01000002.1"/>
</dbReference>
<evidence type="ECO:0000256" key="1">
    <source>
        <dbReference type="ARBA" id="ARBA00004418"/>
    </source>
</evidence>
<dbReference type="Pfam" id="PF01547">
    <property type="entry name" value="SBP_bac_1"/>
    <property type="match status" value="1"/>
</dbReference>
<dbReference type="CDD" id="cd13585">
    <property type="entry name" value="PBP2_TMBP_like"/>
    <property type="match status" value="1"/>
</dbReference>
<sequence length="424" mass="48309">MKKYFKLVVLMLILVSFILAISPAQQQITLRIIWWGSQDRHNRTLKVIDLFQKKYPNIKIVSEYTGWSEYYTKLTTMAAGGNLPDIMQQDHAYIRGWVEKGLLLPLDDLVAQGVINLKDVSKSIVDSGRLGGKLYAINLGNNSQAFAIDPELFRKAGVPLPPTLWTWDDFKRIARIIHRKLGIYGAAENLGDHNVFRVWTIENGGYLFSEDGKSLGYEDDNVYASFYKMLLELQDEGVIPSRDVEVARGSVSPEQRFLCLGKAAMQFTWSNQLTAMSTALKGKPLKLYMLPTLNGKVGNFLKPSMFFAINAKTKYPKEAAMFINFFINDIEAAKILMAERGVPVSKRVQLALKPLLTPVEKEMFNFIATVEKYGAPTPPPDPERWQEIYNNVYTPLYDQIMYKKITPEEAAKKFREQVTQILRK</sequence>
<comment type="similarity">
    <text evidence="2">Belongs to the bacterial solute-binding protein 1 family.</text>
</comment>
<reference evidence="3" key="1">
    <citation type="journal article" date="2020" name="mSystems">
        <title>Genome- and Community-Level Interaction Insights into Carbon Utilization and Element Cycling Functions of Hydrothermarchaeota in Hydrothermal Sediment.</title>
        <authorList>
            <person name="Zhou Z."/>
            <person name="Liu Y."/>
            <person name="Xu W."/>
            <person name="Pan J."/>
            <person name="Luo Z.H."/>
            <person name="Li M."/>
        </authorList>
    </citation>
    <scope>NUCLEOTIDE SEQUENCE [LARGE SCALE GENOMIC DNA]</scope>
    <source>
        <strain evidence="3">SpSt-70</strain>
    </source>
</reference>
<gene>
    <name evidence="3" type="ORF">ENU78_01945</name>
</gene>
<name>A0A7C2H9E6_DICTH</name>
<dbReference type="GO" id="GO:0042597">
    <property type="term" value="C:periplasmic space"/>
    <property type="evidence" value="ECO:0007669"/>
    <property type="project" value="UniProtKB-SubCell"/>
</dbReference>
<dbReference type="SUPFAM" id="SSF53850">
    <property type="entry name" value="Periplasmic binding protein-like II"/>
    <property type="match status" value="1"/>
</dbReference>
<comment type="subcellular location">
    <subcellularLocation>
        <location evidence="1">Periplasm</location>
    </subcellularLocation>
</comment>